<feature type="binding site" evidence="15">
    <location>
        <position position="304"/>
    </location>
    <ligand>
        <name>NAD(+)</name>
        <dbReference type="ChEBI" id="CHEBI:57540"/>
    </ligand>
</feature>
<dbReference type="SUPFAM" id="SSF47781">
    <property type="entry name" value="RuvA domain 2-like"/>
    <property type="match status" value="1"/>
</dbReference>
<keyword evidence="11 15" id="KW-0234">DNA repair</keyword>
<evidence type="ECO:0000256" key="3">
    <source>
        <dbReference type="ARBA" id="ARBA00013308"/>
    </source>
</evidence>
<name>A0A1I4R8T0_9PROT</name>
<dbReference type="InterPro" id="IPR013840">
    <property type="entry name" value="DNAligase_N"/>
</dbReference>
<dbReference type="SMART" id="SM00292">
    <property type="entry name" value="BRCT"/>
    <property type="match status" value="1"/>
</dbReference>
<dbReference type="GO" id="GO:0003677">
    <property type="term" value="F:DNA binding"/>
    <property type="evidence" value="ECO:0007669"/>
    <property type="project" value="InterPro"/>
</dbReference>
<evidence type="ECO:0000256" key="4">
    <source>
        <dbReference type="ARBA" id="ARBA00022598"/>
    </source>
</evidence>
<dbReference type="FunFam" id="1.10.287.610:FF:000002">
    <property type="entry name" value="DNA ligase"/>
    <property type="match status" value="1"/>
</dbReference>
<dbReference type="PANTHER" id="PTHR23389">
    <property type="entry name" value="CHROMOSOME TRANSMISSION FIDELITY FACTOR 18"/>
    <property type="match status" value="1"/>
</dbReference>
<keyword evidence="7 15" id="KW-0227">DNA damage</keyword>
<evidence type="ECO:0000256" key="11">
    <source>
        <dbReference type="ARBA" id="ARBA00023204"/>
    </source>
</evidence>
<keyword evidence="6 15" id="KW-0479">Metal-binding</keyword>
<evidence type="ECO:0000256" key="7">
    <source>
        <dbReference type="ARBA" id="ARBA00022763"/>
    </source>
</evidence>
<reference evidence="19" key="1">
    <citation type="submission" date="2016-10" db="EMBL/GenBank/DDBJ databases">
        <authorList>
            <person name="Varghese N."/>
            <person name="Submissions S."/>
        </authorList>
    </citation>
    <scope>NUCLEOTIDE SEQUENCE [LARGE SCALE GENOMIC DNA]</scope>
    <source>
        <strain evidence="19">Nm44</strain>
    </source>
</reference>
<comment type="similarity">
    <text evidence="14 15">Belongs to the NAD-dependent DNA ligase family. LigA subfamily.</text>
</comment>
<dbReference type="InterPro" id="IPR013839">
    <property type="entry name" value="DNAligase_adenylation"/>
</dbReference>
<keyword evidence="5 15" id="KW-0235">DNA replication</keyword>
<evidence type="ECO:0000313" key="18">
    <source>
        <dbReference type="EMBL" id="SFM48657.1"/>
    </source>
</evidence>
<dbReference type="SMART" id="SM00532">
    <property type="entry name" value="LIGANc"/>
    <property type="match status" value="1"/>
</dbReference>
<keyword evidence="12 15" id="KW-0464">Manganese</keyword>
<comment type="cofactor">
    <cofactor evidence="15">
        <name>Mg(2+)</name>
        <dbReference type="ChEBI" id="CHEBI:18420"/>
    </cofactor>
    <cofactor evidence="15">
        <name>Mn(2+)</name>
        <dbReference type="ChEBI" id="CHEBI:29035"/>
    </cofactor>
</comment>
<dbReference type="SMART" id="SM00278">
    <property type="entry name" value="HhH1"/>
    <property type="match status" value="4"/>
</dbReference>
<dbReference type="PROSITE" id="PS01056">
    <property type="entry name" value="DNA_LIGASE_N2"/>
    <property type="match status" value="1"/>
</dbReference>
<feature type="binding site" evidence="15">
    <location>
        <position position="425"/>
    </location>
    <ligand>
        <name>Zn(2+)</name>
        <dbReference type="ChEBI" id="CHEBI:29105"/>
    </ligand>
</feature>
<dbReference type="Pfam" id="PF12826">
    <property type="entry name" value="HHH_2"/>
    <property type="match status" value="1"/>
</dbReference>
<dbReference type="PIRSF" id="PIRSF001604">
    <property type="entry name" value="LigA"/>
    <property type="match status" value="1"/>
</dbReference>
<dbReference type="FunFam" id="3.30.470.30:FF:000001">
    <property type="entry name" value="DNA ligase"/>
    <property type="match status" value="1"/>
</dbReference>
<evidence type="ECO:0000256" key="8">
    <source>
        <dbReference type="ARBA" id="ARBA00022833"/>
    </source>
</evidence>
<keyword evidence="9 15" id="KW-0460">Magnesium</keyword>
<evidence type="ECO:0000256" key="6">
    <source>
        <dbReference type="ARBA" id="ARBA00022723"/>
    </source>
</evidence>
<dbReference type="Gene3D" id="1.10.287.610">
    <property type="entry name" value="Helix hairpin bin"/>
    <property type="match status" value="1"/>
</dbReference>
<dbReference type="Gene3D" id="6.20.10.30">
    <property type="match status" value="1"/>
</dbReference>
<gene>
    <name evidence="15" type="primary">ligA</name>
    <name evidence="18" type="ORF">SAMN05421863_103117</name>
</gene>
<feature type="binding site" evidence="15">
    <location>
        <position position="328"/>
    </location>
    <ligand>
        <name>NAD(+)</name>
        <dbReference type="ChEBI" id="CHEBI:57540"/>
    </ligand>
</feature>
<dbReference type="GO" id="GO:0046872">
    <property type="term" value="F:metal ion binding"/>
    <property type="evidence" value="ECO:0007669"/>
    <property type="project" value="UniProtKB-KW"/>
</dbReference>
<proteinExistence type="inferred from homology"/>
<evidence type="ECO:0000256" key="9">
    <source>
        <dbReference type="ARBA" id="ARBA00022842"/>
    </source>
</evidence>
<dbReference type="SUPFAM" id="SSF52113">
    <property type="entry name" value="BRCT domain"/>
    <property type="match status" value="1"/>
</dbReference>
<feature type="binding site" evidence="15">
    <location>
        <position position="422"/>
    </location>
    <ligand>
        <name>Zn(2+)</name>
        <dbReference type="ChEBI" id="CHEBI:29105"/>
    </ligand>
</feature>
<evidence type="ECO:0000256" key="15">
    <source>
        <dbReference type="HAMAP-Rule" id="MF_01588"/>
    </source>
</evidence>
<organism evidence="18 19">
    <name type="scientific">Nitrosomonas communis</name>
    <dbReference type="NCBI Taxonomy" id="44574"/>
    <lineage>
        <taxon>Bacteria</taxon>
        <taxon>Pseudomonadati</taxon>
        <taxon>Pseudomonadota</taxon>
        <taxon>Betaproteobacteria</taxon>
        <taxon>Nitrosomonadales</taxon>
        <taxon>Nitrosomonadaceae</taxon>
        <taxon>Nitrosomonas</taxon>
    </lineage>
</organism>
<evidence type="ECO:0000256" key="14">
    <source>
        <dbReference type="ARBA" id="ARBA00060881"/>
    </source>
</evidence>
<dbReference type="PROSITE" id="PS01055">
    <property type="entry name" value="DNA_LIGASE_N1"/>
    <property type="match status" value="1"/>
</dbReference>
<dbReference type="InterPro" id="IPR018239">
    <property type="entry name" value="DNA_ligase_AS"/>
</dbReference>
<dbReference type="GO" id="GO:0006281">
    <property type="term" value="P:DNA repair"/>
    <property type="evidence" value="ECO:0007669"/>
    <property type="project" value="UniProtKB-KW"/>
</dbReference>
<dbReference type="AlphaFoldDB" id="A0A1I4R8T0"/>
<dbReference type="SUPFAM" id="SSF56091">
    <property type="entry name" value="DNA ligase/mRNA capping enzyme, catalytic domain"/>
    <property type="match status" value="1"/>
</dbReference>
<dbReference type="InterPro" id="IPR004150">
    <property type="entry name" value="NAD_DNA_ligase_OB"/>
</dbReference>
<dbReference type="InterPro" id="IPR001679">
    <property type="entry name" value="DNA_ligase"/>
</dbReference>
<evidence type="ECO:0000256" key="13">
    <source>
        <dbReference type="ARBA" id="ARBA00034005"/>
    </source>
</evidence>
<dbReference type="InterPro" id="IPR041663">
    <property type="entry name" value="DisA/LigA_HHH"/>
</dbReference>
<dbReference type="STRING" id="44574.AAW31_14700"/>
<dbReference type="InterPro" id="IPR003583">
    <property type="entry name" value="Hlx-hairpin-Hlx_DNA-bd_motif"/>
</dbReference>
<feature type="binding site" evidence="15">
    <location>
        <begin position="95"/>
        <end position="96"/>
    </location>
    <ligand>
        <name>NAD(+)</name>
        <dbReference type="ChEBI" id="CHEBI:57540"/>
    </ligand>
</feature>
<dbReference type="NCBIfam" id="TIGR00575">
    <property type="entry name" value="dnlj"/>
    <property type="match status" value="1"/>
</dbReference>
<feature type="binding site" evidence="15">
    <location>
        <position position="446"/>
    </location>
    <ligand>
        <name>Zn(2+)</name>
        <dbReference type="ChEBI" id="CHEBI:29105"/>
    </ligand>
</feature>
<dbReference type="FunFam" id="3.40.50.10190:FF:000054">
    <property type="entry name" value="DNA ligase"/>
    <property type="match status" value="1"/>
</dbReference>
<dbReference type="InterPro" id="IPR010994">
    <property type="entry name" value="RuvA_2-like"/>
</dbReference>
<dbReference type="Pfam" id="PF22745">
    <property type="entry name" value="Nlig-Ia"/>
    <property type="match status" value="1"/>
</dbReference>
<dbReference type="GO" id="GO:0003911">
    <property type="term" value="F:DNA ligase (NAD+) activity"/>
    <property type="evidence" value="ECO:0007669"/>
    <property type="project" value="UniProtKB-UniRule"/>
</dbReference>
<dbReference type="InterPro" id="IPR033136">
    <property type="entry name" value="DNA_ligase_CS"/>
</dbReference>
<protein>
    <recommendedName>
        <fullName evidence="3 15">DNA ligase</fullName>
        <ecNumber evidence="2 15">6.5.1.2</ecNumber>
    </recommendedName>
    <alternativeName>
        <fullName evidence="15">Polydeoxyribonucleotide synthase [NAD(+)]</fullName>
    </alternativeName>
</protein>
<dbReference type="GO" id="GO:0006260">
    <property type="term" value="P:DNA replication"/>
    <property type="evidence" value="ECO:0007669"/>
    <property type="project" value="UniProtKB-KW"/>
</dbReference>
<dbReference type="PROSITE" id="PS50172">
    <property type="entry name" value="BRCT"/>
    <property type="match status" value="1"/>
</dbReference>
<dbReference type="InterPro" id="IPR004149">
    <property type="entry name" value="Znf_DNAligase_C4"/>
</dbReference>
<feature type="binding site" evidence="15">
    <location>
        <position position="149"/>
    </location>
    <ligand>
        <name>NAD(+)</name>
        <dbReference type="ChEBI" id="CHEBI:57540"/>
    </ligand>
</feature>
<dbReference type="Pfam" id="PF00533">
    <property type="entry name" value="BRCT"/>
    <property type="match status" value="1"/>
</dbReference>
<dbReference type="EC" id="6.5.1.2" evidence="2 15"/>
<keyword evidence="19" id="KW-1185">Reference proteome</keyword>
<dbReference type="PANTHER" id="PTHR23389:SF9">
    <property type="entry name" value="DNA LIGASE"/>
    <property type="match status" value="1"/>
</dbReference>
<dbReference type="InterPro" id="IPR001357">
    <property type="entry name" value="BRCT_dom"/>
</dbReference>
<feature type="domain" description="BRCT" evidence="17">
    <location>
        <begin position="606"/>
        <end position="690"/>
    </location>
</feature>
<dbReference type="Pfam" id="PF03120">
    <property type="entry name" value="OB_DNA_ligase"/>
    <property type="match status" value="1"/>
</dbReference>
<feature type="active site" description="N6-AMP-lysine intermediate" evidence="15">
    <location>
        <position position="128"/>
    </location>
</feature>
<dbReference type="FunFam" id="1.10.150.20:FF:000007">
    <property type="entry name" value="DNA ligase"/>
    <property type="match status" value="1"/>
</dbReference>
<evidence type="ECO:0000256" key="16">
    <source>
        <dbReference type="RuleBase" id="RU000618"/>
    </source>
</evidence>
<evidence type="ECO:0000256" key="12">
    <source>
        <dbReference type="ARBA" id="ARBA00023211"/>
    </source>
</evidence>
<dbReference type="HAMAP" id="MF_01588">
    <property type="entry name" value="DNA_ligase_A"/>
    <property type="match status" value="1"/>
</dbReference>
<dbReference type="SUPFAM" id="SSF50249">
    <property type="entry name" value="Nucleic acid-binding proteins"/>
    <property type="match status" value="1"/>
</dbReference>
<evidence type="ECO:0000256" key="5">
    <source>
        <dbReference type="ARBA" id="ARBA00022705"/>
    </source>
</evidence>
<comment type="caution">
    <text evidence="15">Lacks conserved residue(s) required for the propagation of feature annotation.</text>
</comment>
<comment type="function">
    <text evidence="1 15">DNA ligase that catalyzes the formation of phosphodiester linkages between 5'-phosphoryl and 3'-hydroxyl groups in double-stranded DNA using NAD as a coenzyme and as the energy source for the reaction. It is essential for DNA replication and repair of damaged DNA.</text>
</comment>
<accession>A0A1I4R8T0</accession>
<keyword evidence="4 15" id="KW-0436">Ligase</keyword>
<dbReference type="EMBL" id="FOUB01000031">
    <property type="protein sequence ID" value="SFM48657.1"/>
    <property type="molecule type" value="Genomic_DNA"/>
</dbReference>
<dbReference type="InterPro" id="IPR036420">
    <property type="entry name" value="BRCT_dom_sf"/>
</dbReference>
<dbReference type="Gene3D" id="3.40.50.10190">
    <property type="entry name" value="BRCT domain"/>
    <property type="match status" value="1"/>
</dbReference>
<dbReference type="CDD" id="cd17748">
    <property type="entry name" value="BRCT_DNA_ligase_like"/>
    <property type="match status" value="1"/>
</dbReference>
<evidence type="ECO:0000256" key="1">
    <source>
        <dbReference type="ARBA" id="ARBA00004067"/>
    </source>
</evidence>
<dbReference type="FunFam" id="2.40.50.140:FF:000012">
    <property type="entry name" value="DNA ligase"/>
    <property type="match status" value="1"/>
</dbReference>
<dbReference type="Pfam" id="PF01653">
    <property type="entry name" value="DNA_ligase_aden"/>
    <property type="match status" value="1"/>
</dbReference>
<evidence type="ECO:0000259" key="17">
    <source>
        <dbReference type="PROSITE" id="PS50172"/>
    </source>
</evidence>
<dbReference type="InterPro" id="IPR012340">
    <property type="entry name" value="NA-bd_OB-fold"/>
</dbReference>
<dbReference type="Proteomes" id="UP000183287">
    <property type="component" value="Unassembled WGS sequence"/>
</dbReference>
<feature type="binding site" evidence="15">
    <location>
        <position position="186"/>
    </location>
    <ligand>
        <name>NAD(+)</name>
        <dbReference type="ChEBI" id="CHEBI:57540"/>
    </ligand>
</feature>
<dbReference type="FunFam" id="1.10.150.20:FF:000006">
    <property type="entry name" value="DNA ligase"/>
    <property type="match status" value="1"/>
</dbReference>
<dbReference type="NCBIfam" id="NF005932">
    <property type="entry name" value="PRK07956.1"/>
    <property type="match status" value="1"/>
</dbReference>
<evidence type="ECO:0000256" key="2">
    <source>
        <dbReference type="ARBA" id="ARBA00012722"/>
    </source>
</evidence>
<keyword evidence="8 15" id="KW-0862">Zinc</keyword>
<dbReference type="Pfam" id="PF03119">
    <property type="entry name" value="DNA_ligase_ZBD"/>
    <property type="match status" value="1"/>
</dbReference>
<evidence type="ECO:0000256" key="10">
    <source>
        <dbReference type="ARBA" id="ARBA00023027"/>
    </source>
</evidence>
<feature type="binding site" evidence="15">
    <location>
        <begin position="46"/>
        <end position="50"/>
    </location>
    <ligand>
        <name>NAD(+)</name>
        <dbReference type="ChEBI" id="CHEBI:57540"/>
    </ligand>
</feature>
<dbReference type="Gene3D" id="1.10.150.20">
    <property type="entry name" value="5' to 3' exonuclease, C-terminal subdomain"/>
    <property type="match status" value="2"/>
</dbReference>
<sequence>MITRGCLKIDMNDSIKTIQQQIQTLRETIDMHNYRYYALNAPTIPDAEYDRLFRQLQQLEQHYPQLITSDSPTQRVGAAPLKEFIQVMHRTPMLSLKNAFEDREVEAFDRRIRKELKIDHVEYTLEPKFDGLAVNLTYEKGILKSGATRGDGEKGENITLNLRTIKSIPLRLSLEHPPSLFEVRGEVLILKADFEKLNQEQQKKNKKTFANLRNAAAGSVKQLDPAITAKRRLVFFAYGVGVHEGTAPPYTRQSEAMDYLKTLHFPIACEYKVAIGVKALLAYYHEMTTSRDKLPYEIDGIVYKVNDLAQQAKLGFVSREPRFAIAHKFPAVEDVTDLVGIDVQVGRTGALTPVARLAPVFVGGVTVTNATLHNEDEIKRKQIMIGDKVIVRRAGDVIPEVVAVVPEQRPSHAKSFLMPDHCPICGARAVRLPGEKVTRCTGGLFCPAQRKQAILHFASRRAMDIEGLGEKLVDQLVENSIVRTPADLYKLGLSAMANLERMAEKSANNLLVAIEKSKRTTLARFIYALGIRHVGESTAKDLAYYVGQLDRLMAMNVEQLQMVPDIGPVVALSIVDFFAEKHNREVIEQLRSCGVRWEEHSGKVRQISSLLHGKTFVLTGTLPSITRDAAKEKIEHLGGKVTSSVSTKTDYVVAGSDPGGKYDKAVKLGIKILDEAGLMKLLQDSSGVSN</sequence>
<feature type="binding site" evidence="15">
    <location>
        <position position="126"/>
    </location>
    <ligand>
        <name>NAD(+)</name>
        <dbReference type="ChEBI" id="CHEBI:57540"/>
    </ligand>
</feature>
<evidence type="ECO:0000313" key="19">
    <source>
        <dbReference type="Proteomes" id="UP000183287"/>
    </source>
</evidence>
<dbReference type="Gene3D" id="3.30.470.30">
    <property type="entry name" value="DNA ligase/mRNA capping enzyme"/>
    <property type="match status" value="1"/>
</dbReference>
<comment type="catalytic activity">
    <reaction evidence="13 15 16">
        <text>NAD(+) + (deoxyribonucleotide)n-3'-hydroxyl + 5'-phospho-(deoxyribonucleotide)m = (deoxyribonucleotide)n+m + AMP + beta-nicotinamide D-nucleotide.</text>
        <dbReference type="EC" id="6.5.1.2"/>
    </reaction>
</comment>
<dbReference type="CDD" id="cd00114">
    <property type="entry name" value="LIGANc"/>
    <property type="match status" value="1"/>
</dbReference>
<keyword evidence="10 15" id="KW-0520">NAD</keyword>
<dbReference type="Gene3D" id="2.40.50.140">
    <property type="entry name" value="Nucleic acid-binding proteins"/>
    <property type="match status" value="1"/>
</dbReference>